<dbReference type="EMBL" id="JACOMF010000117">
    <property type="protein sequence ID" value="MBC4019088.1"/>
    <property type="molecule type" value="Genomic_DNA"/>
</dbReference>
<name>A0A9X0R536_9PROT</name>
<proteinExistence type="predicted"/>
<dbReference type="Proteomes" id="UP000600101">
    <property type="component" value="Unassembled WGS sequence"/>
</dbReference>
<dbReference type="InterPro" id="IPR029016">
    <property type="entry name" value="GAF-like_dom_sf"/>
</dbReference>
<dbReference type="PANTHER" id="PTHR40660">
    <property type="entry name" value="5'-PHOSPHATE OXIDASE PUTATIVE DOMAIN-CONTAINING PROTEIN-RELATED"/>
    <property type="match status" value="1"/>
</dbReference>
<dbReference type="RefSeq" id="WP_186773822.1">
    <property type="nucleotide sequence ID" value="NZ_JACOMF010000117.1"/>
</dbReference>
<dbReference type="SUPFAM" id="SSF55781">
    <property type="entry name" value="GAF domain-like"/>
    <property type="match status" value="1"/>
</dbReference>
<accession>A0A9X0R536</accession>
<dbReference type="Gene3D" id="2.30.110.10">
    <property type="entry name" value="Electron Transport, Fmn-binding Protein, Chain A"/>
    <property type="match status" value="1"/>
</dbReference>
<dbReference type="Pfam" id="PF01243">
    <property type="entry name" value="PNPOx_N"/>
    <property type="match status" value="1"/>
</dbReference>
<keyword evidence="3" id="KW-1185">Reference proteome</keyword>
<reference evidence="2" key="1">
    <citation type="submission" date="2020-08" db="EMBL/GenBank/DDBJ databases">
        <authorList>
            <person name="Hu Y."/>
            <person name="Nguyen S.V."/>
            <person name="Li F."/>
            <person name="Fanning S."/>
        </authorList>
    </citation>
    <scope>NUCLEOTIDE SEQUENCE</scope>
    <source>
        <strain evidence="2">SYSU D8009</strain>
    </source>
</reference>
<evidence type="ECO:0000259" key="1">
    <source>
        <dbReference type="SMART" id="SM00065"/>
    </source>
</evidence>
<evidence type="ECO:0000313" key="2">
    <source>
        <dbReference type="EMBL" id="MBC4019088.1"/>
    </source>
</evidence>
<feature type="domain" description="GAF" evidence="1">
    <location>
        <begin position="162"/>
        <end position="322"/>
    </location>
</feature>
<sequence>MTLPLAALDACFEGVVPSIVCTLAADGTPNVSYLSHVARLGEAQVALSNQFFSKTSANLRANPRAALLVVDPTDSAQYRLDILYRGSLEDGPAFGRMAADLRAKSAQLGMADVMRLRAVDVFDVLALRQVRGGQAATAPERPAGQGLVRALAVTEALTRATELAGVVDAVLDALAATFGHEAALVLLHDPGRGCLVALGSRGYGASGIGAEVPLGEGLIGLAAQDRRLLRVGDASRLRRYGAAIEASAEHEARTRSVALPRLPEAMSQIAVPMEVQGRLLGVLFLESTRRMAFDAEDGLVLSLVARQLGMAIALAEAEAGEAAAAGPQGSTPPATDRPVQVVHHAQDDSVFIEHEYLVKGVAGRLLMWMLGAYQAAGRLDFTNREIRADGALRLPELKDNLETRLLLLQRRLEEKRAPVRLLRPARGRIRLEVQGRLVVTSDRRRT</sequence>
<dbReference type="InterPro" id="IPR003018">
    <property type="entry name" value="GAF"/>
</dbReference>
<gene>
    <name evidence="2" type="ORF">H7965_28020</name>
</gene>
<dbReference type="SUPFAM" id="SSF50475">
    <property type="entry name" value="FMN-binding split barrel"/>
    <property type="match status" value="1"/>
</dbReference>
<dbReference type="InterPro" id="IPR012349">
    <property type="entry name" value="Split_barrel_FMN-bd"/>
</dbReference>
<dbReference type="Gene3D" id="3.30.450.40">
    <property type="match status" value="1"/>
</dbReference>
<protein>
    <submittedName>
        <fullName evidence="2">GAF domain-containing protein</fullName>
    </submittedName>
</protein>
<dbReference type="PANTHER" id="PTHR40660:SF1">
    <property type="entry name" value="5'-PHOSPHATE OXIDASE PUTATIVE DOMAIN-CONTAINING PROTEIN-RELATED"/>
    <property type="match status" value="1"/>
</dbReference>
<dbReference type="Pfam" id="PF13185">
    <property type="entry name" value="GAF_2"/>
    <property type="match status" value="1"/>
</dbReference>
<organism evidence="2 3">
    <name type="scientific">Siccirubricoccus deserti</name>
    <dbReference type="NCBI Taxonomy" id="2013562"/>
    <lineage>
        <taxon>Bacteria</taxon>
        <taxon>Pseudomonadati</taxon>
        <taxon>Pseudomonadota</taxon>
        <taxon>Alphaproteobacteria</taxon>
        <taxon>Acetobacterales</taxon>
        <taxon>Roseomonadaceae</taxon>
        <taxon>Siccirubricoccus</taxon>
    </lineage>
</organism>
<dbReference type="InterPro" id="IPR011576">
    <property type="entry name" value="Pyridox_Oxase_N"/>
</dbReference>
<dbReference type="SMART" id="SM00065">
    <property type="entry name" value="GAF"/>
    <property type="match status" value="1"/>
</dbReference>
<comment type="caution">
    <text evidence="2">The sequence shown here is derived from an EMBL/GenBank/DDBJ whole genome shotgun (WGS) entry which is preliminary data.</text>
</comment>
<evidence type="ECO:0000313" key="3">
    <source>
        <dbReference type="Proteomes" id="UP000600101"/>
    </source>
</evidence>
<dbReference type="AlphaFoldDB" id="A0A9X0R536"/>